<keyword evidence="4 5" id="KW-0472">Membrane</keyword>
<feature type="transmembrane region" description="Helical" evidence="5">
    <location>
        <begin position="44"/>
        <end position="63"/>
    </location>
</feature>
<dbReference type="InterPro" id="IPR020846">
    <property type="entry name" value="MFS_dom"/>
</dbReference>
<sequence>MKVKGLRWYIIALIAFATVINYIDRSAINIMWPYIYKEFGIADVDNKSALALITTFFMIAYALGQTFTGKLMDAVGTRLGMTISIIGWSVSIALHSFARSLMSFNIFRFMLGFSEAGNWPGATKSNAEWFPAKERAIAQGIFGAGASLGSVVSAPIIALLYIAFGWKMTFVLIAALGLIWVIPWLIINKAAPEKHPWLTEKERNYILDTDPDANASVEVVPVLTWRELLKFRNTWGIIMSRFFIDPVWWLFVTWLPTFLKEQFLFDIKQIGAFTWLPYLFAAIGSLAGGYHSSWQIKQGTTAVKARKNSIAIGSGVMLLSLVAIVYYLDTLKETPTLAMVLIGTTLFGFQFLIGNIQTLPSDYFNGKNVGTVAGMGGTAAVAGTLLTTWAVPIITKTSYVSFFVLAAVLVPIAWICIKYMTSKKITN</sequence>
<dbReference type="CDD" id="cd17319">
    <property type="entry name" value="MFS_ExuT_GudP_like"/>
    <property type="match status" value="1"/>
</dbReference>
<evidence type="ECO:0000256" key="5">
    <source>
        <dbReference type="SAM" id="Phobius"/>
    </source>
</evidence>
<feature type="transmembrane region" description="Helical" evidence="5">
    <location>
        <begin position="272"/>
        <end position="290"/>
    </location>
</feature>
<proteinExistence type="predicted"/>
<evidence type="ECO:0000313" key="10">
    <source>
        <dbReference type="Proteomes" id="UP000309594"/>
    </source>
</evidence>
<feature type="transmembrane region" description="Helical" evidence="5">
    <location>
        <begin position="234"/>
        <end position="252"/>
    </location>
</feature>
<dbReference type="RefSeq" id="WP_131610831.1">
    <property type="nucleotide sequence ID" value="NZ_SJSM01000015.1"/>
</dbReference>
<comment type="caution">
    <text evidence="7">The sequence shown here is derived from an EMBL/GenBank/DDBJ whole genome shotgun (WGS) entry which is preliminary data.</text>
</comment>
<feature type="transmembrane region" description="Helical" evidence="5">
    <location>
        <begin position="368"/>
        <end position="391"/>
    </location>
</feature>
<evidence type="ECO:0000256" key="1">
    <source>
        <dbReference type="ARBA" id="ARBA00004141"/>
    </source>
</evidence>
<accession>A0A4V6WPF7</accession>
<dbReference type="Proteomes" id="UP000309594">
    <property type="component" value="Unassembled WGS sequence"/>
</dbReference>
<feature type="domain" description="Major facilitator superfamily (MFS) profile" evidence="6">
    <location>
        <begin position="10"/>
        <end position="424"/>
    </location>
</feature>
<organism evidence="7 9">
    <name type="scientific">Pedobacter hiemivivus</name>
    <dbReference type="NCBI Taxonomy" id="2530454"/>
    <lineage>
        <taxon>Bacteria</taxon>
        <taxon>Pseudomonadati</taxon>
        <taxon>Bacteroidota</taxon>
        <taxon>Sphingobacteriia</taxon>
        <taxon>Sphingobacteriales</taxon>
        <taxon>Sphingobacteriaceae</taxon>
        <taxon>Pedobacter</taxon>
    </lineage>
</organism>
<reference evidence="7 9" key="1">
    <citation type="submission" date="2019-02" db="EMBL/GenBank/DDBJ databases">
        <title>Pedobacter sp. RP-3-8 sp. nov., isolated from Arctic soil.</title>
        <authorList>
            <person name="Dahal R.H."/>
        </authorList>
    </citation>
    <scope>NUCLEOTIDE SEQUENCE [LARGE SCALE GENOMIC DNA]</scope>
    <source>
        <strain evidence="7 9">RP-3-8</strain>
    </source>
</reference>
<dbReference type="GO" id="GO:0015134">
    <property type="term" value="F:hexuronate transmembrane transporter activity"/>
    <property type="evidence" value="ECO:0007669"/>
    <property type="project" value="TreeGrafter"/>
</dbReference>
<feature type="transmembrane region" description="Helical" evidence="5">
    <location>
        <begin position="75"/>
        <end position="98"/>
    </location>
</feature>
<name>A0A4R0MW55_9SPHI</name>
<feature type="transmembrane region" description="Helical" evidence="5">
    <location>
        <begin position="170"/>
        <end position="187"/>
    </location>
</feature>
<evidence type="ECO:0000256" key="2">
    <source>
        <dbReference type="ARBA" id="ARBA00022692"/>
    </source>
</evidence>
<dbReference type="InterPro" id="IPR011701">
    <property type="entry name" value="MFS"/>
</dbReference>
<evidence type="ECO:0000313" key="9">
    <source>
        <dbReference type="Proteomes" id="UP000291117"/>
    </source>
</evidence>
<reference evidence="8 10" key="2">
    <citation type="submission" date="2019-04" db="EMBL/GenBank/DDBJ databases">
        <title>Pedobacter sp. RP-1-16 sp. nov., isolated from Arctic soil.</title>
        <authorList>
            <person name="Dahal R.H."/>
            <person name="Kim D.-U."/>
        </authorList>
    </citation>
    <scope>NUCLEOTIDE SEQUENCE [LARGE SCALE GENOMIC DNA]</scope>
    <source>
        <strain evidence="8 10">RP-1-16</strain>
    </source>
</reference>
<accession>A0A4R0MW55</accession>
<dbReference type="GO" id="GO:0016020">
    <property type="term" value="C:membrane"/>
    <property type="evidence" value="ECO:0007669"/>
    <property type="project" value="UniProtKB-SubCell"/>
</dbReference>
<protein>
    <submittedName>
        <fullName evidence="7">MFS transporter</fullName>
    </submittedName>
</protein>
<dbReference type="SUPFAM" id="SSF103473">
    <property type="entry name" value="MFS general substrate transporter"/>
    <property type="match status" value="1"/>
</dbReference>
<dbReference type="PANTHER" id="PTHR11662:SF285">
    <property type="entry name" value="HEXURONATE TRANSPORTER"/>
    <property type="match status" value="1"/>
</dbReference>
<gene>
    <name evidence="7" type="ORF">EZ444_19520</name>
    <name evidence="8" type="ORF">FBD94_24830</name>
</gene>
<dbReference type="EMBL" id="SWDX01000016">
    <property type="protein sequence ID" value="TKC55586.1"/>
    <property type="molecule type" value="Genomic_DNA"/>
</dbReference>
<keyword evidence="3 5" id="KW-1133">Transmembrane helix</keyword>
<dbReference type="Gene3D" id="1.20.1250.20">
    <property type="entry name" value="MFS general substrate transporter like domains"/>
    <property type="match status" value="2"/>
</dbReference>
<evidence type="ECO:0000256" key="4">
    <source>
        <dbReference type="ARBA" id="ARBA00023136"/>
    </source>
</evidence>
<dbReference type="PROSITE" id="PS50850">
    <property type="entry name" value="MFS"/>
    <property type="match status" value="1"/>
</dbReference>
<dbReference type="OrthoDB" id="9781156at2"/>
<dbReference type="PANTHER" id="PTHR11662">
    <property type="entry name" value="SOLUTE CARRIER FAMILY 17"/>
    <property type="match status" value="1"/>
</dbReference>
<keyword evidence="9" id="KW-1185">Reference proteome</keyword>
<feature type="transmembrane region" description="Helical" evidence="5">
    <location>
        <begin position="6"/>
        <end position="23"/>
    </location>
</feature>
<evidence type="ECO:0000313" key="8">
    <source>
        <dbReference type="EMBL" id="TKC55586.1"/>
    </source>
</evidence>
<evidence type="ECO:0000313" key="7">
    <source>
        <dbReference type="EMBL" id="TCC91093.1"/>
    </source>
</evidence>
<dbReference type="Pfam" id="PF07690">
    <property type="entry name" value="MFS_1"/>
    <property type="match status" value="1"/>
</dbReference>
<dbReference type="EMBL" id="SJSM01000015">
    <property type="protein sequence ID" value="TCC91093.1"/>
    <property type="molecule type" value="Genomic_DNA"/>
</dbReference>
<feature type="transmembrane region" description="Helical" evidence="5">
    <location>
        <begin position="334"/>
        <end position="356"/>
    </location>
</feature>
<comment type="subcellular location">
    <subcellularLocation>
        <location evidence="1">Membrane</location>
        <topology evidence="1">Multi-pass membrane protein</topology>
    </subcellularLocation>
</comment>
<dbReference type="Proteomes" id="UP000291117">
    <property type="component" value="Unassembled WGS sequence"/>
</dbReference>
<evidence type="ECO:0000259" key="6">
    <source>
        <dbReference type="PROSITE" id="PS50850"/>
    </source>
</evidence>
<evidence type="ECO:0000256" key="3">
    <source>
        <dbReference type="ARBA" id="ARBA00022989"/>
    </source>
</evidence>
<feature type="transmembrane region" description="Helical" evidence="5">
    <location>
        <begin position="141"/>
        <end position="164"/>
    </location>
</feature>
<dbReference type="InterPro" id="IPR036259">
    <property type="entry name" value="MFS_trans_sf"/>
</dbReference>
<feature type="transmembrane region" description="Helical" evidence="5">
    <location>
        <begin position="397"/>
        <end position="417"/>
    </location>
</feature>
<keyword evidence="2 5" id="KW-0812">Transmembrane</keyword>
<dbReference type="InterPro" id="IPR050382">
    <property type="entry name" value="MFS_Na/Anion_cotransporter"/>
</dbReference>
<feature type="transmembrane region" description="Helical" evidence="5">
    <location>
        <begin position="310"/>
        <end position="328"/>
    </location>
</feature>
<dbReference type="AlphaFoldDB" id="A0A4R0MW55"/>